<reference evidence="1 2" key="1">
    <citation type="submission" date="2024-01" db="EMBL/GenBank/DDBJ databases">
        <title>Novel species of the genus Luteimonas isolated from rivers.</title>
        <authorList>
            <person name="Lu H."/>
        </authorList>
    </citation>
    <scope>NUCLEOTIDE SEQUENCE [LARGE SCALE GENOMIC DNA]</scope>
    <source>
        <strain evidence="1 2">FXH3W</strain>
    </source>
</reference>
<dbReference type="RefSeq" id="WP_331704215.1">
    <property type="nucleotide sequence ID" value="NZ_JAZHBO010000002.1"/>
</dbReference>
<sequence>MNTDFKWAQDIEGPRNTCRECDGYGRISDGNPVPCRETDYECRVCAGTGNRHYKNAPAYYEALGHLMPIEHIVFMGYKAKIFRGRIHSGKNRFSTHVAAESAIRRAA</sequence>
<keyword evidence="2" id="KW-1185">Reference proteome</keyword>
<dbReference type="EMBL" id="JAZHBO010000002">
    <property type="protein sequence ID" value="MEF2156425.1"/>
    <property type="molecule type" value="Genomic_DNA"/>
</dbReference>
<dbReference type="Proteomes" id="UP001356170">
    <property type="component" value="Unassembled WGS sequence"/>
</dbReference>
<accession>A0ABU7V256</accession>
<name>A0ABU7V256_9GAMM</name>
<gene>
    <name evidence="1" type="ORF">V3390_09350</name>
</gene>
<evidence type="ECO:0000313" key="1">
    <source>
        <dbReference type="EMBL" id="MEF2156425.1"/>
    </source>
</evidence>
<comment type="caution">
    <text evidence="1">The sequence shown here is derived from an EMBL/GenBank/DDBJ whole genome shotgun (WGS) entry which is preliminary data.</text>
</comment>
<evidence type="ECO:0000313" key="2">
    <source>
        <dbReference type="Proteomes" id="UP001356170"/>
    </source>
</evidence>
<proteinExistence type="predicted"/>
<organism evidence="1 2">
    <name type="scientific">Aquilutibacter rugosus</name>
    <dbReference type="NCBI Taxonomy" id="3115820"/>
    <lineage>
        <taxon>Bacteria</taxon>
        <taxon>Pseudomonadati</taxon>
        <taxon>Pseudomonadota</taxon>
        <taxon>Gammaproteobacteria</taxon>
        <taxon>Lysobacterales</taxon>
        <taxon>Lysobacteraceae</taxon>
        <taxon>Aquilutibacter</taxon>
    </lineage>
</organism>
<protein>
    <submittedName>
        <fullName evidence="1">Uncharacterized protein</fullName>
    </submittedName>
</protein>